<evidence type="ECO:0000256" key="8">
    <source>
        <dbReference type="RuleBase" id="RU363041"/>
    </source>
</evidence>
<dbReference type="EMBL" id="JMEE01000038">
    <property type="protein sequence ID" value="RWR01273.1"/>
    <property type="molecule type" value="Genomic_DNA"/>
</dbReference>
<evidence type="ECO:0000256" key="6">
    <source>
        <dbReference type="ARBA" id="ARBA00022989"/>
    </source>
</evidence>
<keyword evidence="5 8" id="KW-0812">Transmembrane</keyword>
<dbReference type="Proteomes" id="UP000288794">
    <property type="component" value="Unassembled WGS sequence"/>
</dbReference>
<feature type="transmembrane region" description="Helical" evidence="8">
    <location>
        <begin position="135"/>
        <end position="154"/>
    </location>
</feature>
<evidence type="ECO:0000256" key="3">
    <source>
        <dbReference type="ARBA" id="ARBA00022448"/>
    </source>
</evidence>
<dbReference type="PANTHER" id="PTHR30269:SF0">
    <property type="entry name" value="MEMBRANE TRANSPORTER PROTEIN YFCA-RELATED"/>
    <property type="match status" value="1"/>
</dbReference>
<name>A0A443IB52_9GAMM</name>
<dbReference type="InterPro" id="IPR002781">
    <property type="entry name" value="TM_pro_TauE-like"/>
</dbReference>
<comment type="caution">
    <text evidence="9">The sequence shown here is derived from an EMBL/GenBank/DDBJ whole genome shotgun (WGS) entry which is preliminary data.</text>
</comment>
<protein>
    <recommendedName>
        <fullName evidence="8">Probable membrane transporter protein</fullName>
    </recommendedName>
</protein>
<evidence type="ECO:0000313" key="9">
    <source>
        <dbReference type="EMBL" id="RWR01273.1"/>
    </source>
</evidence>
<sequence length="267" mass="28356">MDWFVVSPLLVGMLFFIAMLAAFIDSIAGGGGLLTVPALLAVGLSPAQALATNKLQAVGGSFSASLYFVRRKAVNLADQKLNIAMAFSGSVIGATLIQHIQPGLLRQVLPLLIIAIGLYFLLMPRLGEEDRVRRLYGLPFALIAGGCVGFYDGFFGPGAGSFYALAFVTLCGYNLAKSTAHAKLLNFSSNLGGLLFFMFGGKVVWGTGIIMLLGAICGARLGARMVLSRGQKLIRPMVVIVSVVMSTKLLYDSHGAQISAWLLQLIH</sequence>
<evidence type="ECO:0000256" key="4">
    <source>
        <dbReference type="ARBA" id="ARBA00022475"/>
    </source>
</evidence>
<comment type="similarity">
    <text evidence="2 8">Belongs to the 4-toluene sulfonate uptake permease (TSUP) (TC 2.A.102) family.</text>
</comment>
<feature type="transmembrane region" description="Helical" evidence="8">
    <location>
        <begin position="104"/>
        <end position="123"/>
    </location>
</feature>
<dbReference type="AlphaFoldDB" id="A0A443IB52"/>
<gene>
    <name evidence="9" type="ORF">ED28_14165</name>
</gene>
<feature type="transmembrane region" description="Helical" evidence="8">
    <location>
        <begin position="81"/>
        <end position="98"/>
    </location>
</feature>
<comment type="subcellular location">
    <subcellularLocation>
        <location evidence="1 8">Cell membrane</location>
        <topology evidence="1 8">Multi-pass membrane protein</topology>
    </subcellularLocation>
</comment>
<accession>A0A443IB52</accession>
<dbReference type="InterPro" id="IPR052017">
    <property type="entry name" value="TSUP"/>
</dbReference>
<evidence type="ECO:0000256" key="1">
    <source>
        <dbReference type="ARBA" id="ARBA00004651"/>
    </source>
</evidence>
<keyword evidence="10" id="KW-1185">Reference proteome</keyword>
<feature type="transmembrane region" description="Helical" evidence="8">
    <location>
        <begin position="6"/>
        <end position="24"/>
    </location>
</feature>
<keyword evidence="3" id="KW-0813">Transport</keyword>
<evidence type="ECO:0000256" key="2">
    <source>
        <dbReference type="ARBA" id="ARBA00009142"/>
    </source>
</evidence>
<dbReference type="GO" id="GO:0005886">
    <property type="term" value="C:plasma membrane"/>
    <property type="evidence" value="ECO:0007669"/>
    <property type="project" value="UniProtKB-SubCell"/>
</dbReference>
<dbReference type="PANTHER" id="PTHR30269">
    <property type="entry name" value="TRANSMEMBRANE PROTEIN YFCA"/>
    <property type="match status" value="1"/>
</dbReference>
<dbReference type="NCBIfam" id="NF007909">
    <property type="entry name" value="PRK10621.1"/>
    <property type="match status" value="1"/>
</dbReference>
<keyword evidence="4 8" id="KW-1003">Cell membrane</keyword>
<feature type="transmembrane region" description="Helical" evidence="8">
    <location>
        <begin position="53"/>
        <end position="69"/>
    </location>
</feature>
<feature type="transmembrane region" description="Helical" evidence="8">
    <location>
        <begin position="196"/>
        <end position="221"/>
    </location>
</feature>
<proteinExistence type="inferred from homology"/>
<keyword evidence="7 8" id="KW-0472">Membrane</keyword>
<evidence type="ECO:0000313" key="10">
    <source>
        <dbReference type="Proteomes" id="UP000288794"/>
    </source>
</evidence>
<reference evidence="9 10" key="1">
    <citation type="submission" date="2014-04" db="EMBL/GenBank/DDBJ databases">
        <title>Draft genome sequence of Pantoea beijingensis strain LMG 27579, an emerging pathogen to Pleurotus eryngii with potential industrial application.</title>
        <authorList>
            <person name="Xu F."/>
            <person name="Liu Y."/>
            <person name="Wang S."/>
            <person name="Yin Y."/>
            <person name="Ma Y."/>
            <person name="Zhao S."/>
            <person name="Rong C."/>
        </authorList>
    </citation>
    <scope>NUCLEOTIDE SEQUENCE [LARGE SCALE GENOMIC DNA]</scope>
    <source>
        <strain evidence="9 10">LMG 27579</strain>
    </source>
</reference>
<evidence type="ECO:0000256" key="5">
    <source>
        <dbReference type="ARBA" id="ARBA00022692"/>
    </source>
</evidence>
<dbReference type="RefSeq" id="WP_128178704.1">
    <property type="nucleotide sequence ID" value="NZ_CP071409.1"/>
</dbReference>
<dbReference type="Pfam" id="PF01925">
    <property type="entry name" value="TauE"/>
    <property type="match status" value="1"/>
</dbReference>
<evidence type="ECO:0000256" key="7">
    <source>
        <dbReference type="ARBA" id="ARBA00023136"/>
    </source>
</evidence>
<organism evidence="9 10">
    <name type="scientific">[Pantoea] beijingensis</name>
    <dbReference type="NCBI Taxonomy" id="1324864"/>
    <lineage>
        <taxon>Bacteria</taxon>
        <taxon>Pseudomonadati</taxon>
        <taxon>Pseudomonadota</taxon>
        <taxon>Gammaproteobacteria</taxon>
        <taxon>Enterobacterales</taxon>
        <taxon>Erwiniaceae</taxon>
        <taxon>Erwinia</taxon>
    </lineage>
</organism>
<keyword evidence="6 8" id="KW-1133">Transmembrane helix</keyword>